<dbReference type="Pfam" id="PF13489">
    <property type="entry name" value="Methyltransf_23"/>
    <property type="match status" value="1"/>
</dbReference>
<name>A0ABP9L1S1_9RHOB</name>
<dbReference type="PANTHER" id="PTHR43861:SF1">
    <property type="entry name" value="TRANS-ACONITATE 2-METHYLTRANSFERASE"/>
    <property type="match status" value="1"/>
</dbReference>
<evidence type="ECO:0008006" key="3">
    <source>
        <dbReference type="Google" id="ProtNLM"/>
    </source>
</evidence>
<organism evidence="1 2">
    <name type="scientific">[Roseibacterium] beibuensis</name>
    <dbReference type="NCBI Taxonomy" id="1193142"/>
    <lineage>
        <taxon>Bacteria</taxon>
        <taxon>Pseudomonadati</taxon>
        <taxon>Pseudomonadota</taxon>
        <taxon>Alphaproteobacteria</taxon>
        <taxon>Rhodobacterales</taxon>
        <taxon>Roseobacteraceae</taxon>
        <taxon>Roseicyclus</taxon>
    </lineage>
</organism>
<dbReference type="RefSeq" id="WP_259546522.1">
    <property type="nucleotide sequence ID" value="NZ_BAABHW010000001.1"/>
</dbReference>
<sequence length="207" mass="22067">MPRTSPPDFWNRIARRYAERQMGNPEAYEAAMARVIAHLAPTDRMLELGCGTGSTALKLAPHVAQITASDYAGEMCAIAGERIDQARATNVTALQASVDEALTHGPFDVVCAFNLLHLLPDLPGTLAQIHSALPEGGRFISKTVCLGGSLKYRAIVTALQWAGVVPQMRFVTAEGLEAEITGAGFAIIETGTYPAAPPGRLIVAEKR</sequence>
<proteinExistence type="predicted"/>
<dbReference type="Proteomes" id="UP001499910">
    <property type="component" value="Unassembled WGS sequence"/>
</dbReference>
<dbReference type="InterPro" id="IPR029063">
    <property type="entry name" value="SAM-dependent_MTases_sf"/>
</dbReference>
<comment type="caution">
    <text evidence="1">The sequence shown here is derived from an EMBL/GenBank/DDBJ whole genome shotgun (WGS) entry which is preliminary data.</text>
</comment>
<dbReference type="Gene3D" id="3.40.50.150">
    <property type="entry name" value="Vaccinia Virus protein VP39"/>
    <property type="match status" value="1"/>
</dbReference>
<protein>
    <recommendedName>
        <fullName evidence="3">Methyltransferase domain-containing protein</fullName>
    </recommendedName>
</protein>
<accession>A0ABP9L1S1</accession>
<dbReference type="SUPFAM" id="SSF53335">
    <property type="entry name" value="S-adenosyl-L-methionine-dependent methyltransferases"/>
    <property type="match status" value="1"/>
</dbReference>
<dbReference type="PANTHER" id="PTHR43861">
    <property type="entry name" value="TRANS-ACONITATE 2-METHYLTRANSFERASE-RELATED"/>
    <property type="match status" value="1"/>
</dbReference>
<reference evidence="2" key="1">
    <citation type="journal article" date="2019" name="Int. J. Syst. Evol. Microbiol.">
        <title>The Global Catalogue of Microorganisms (GCM) 10K type strain sequencing project: providing services to taxonomists for standard genome sequencing and annotation.</title>
        <authorList>
            <consortium name="The Broad Institute Genomics Platform"/>
            <consortium name="The Broad Institute Genome Sequencing Center for Infectious Disease"/>
            <person name="Wu L."/>
            <person name="Ma J."/>
        </authorList>
    </citation>
    <scope>NUCLEOTIDE SEQUENCE [LARGE SCALE GENOMIC DNA]</scope>
    <source>
        <strain evidence="2">JCM 18015</strain>
    </source>
</reference>
<evidence type="ECO:0000313" key="1">
    <source>
        <dbReference type="EMBL" id="GAA5067983.1"/>
    </source>
</evidence>
<keyword evidence="2" id="KW-1185">Reference proteome</keyword>
<evidence type="ECO:0000313" key="2">
    <source>
        <dbReference type="Proteomes" id="UP001499910"/>
    </source>
</evidence>
<gene>
    <name evidence="1" type="ORF">GCM10023209_08110</name>
</gene>
<dbReference type="CDD" id="cd02440">
    <property type="entry name" value="AdoMet_MTases"/>
    <property type="match status" value="1"/>
</dbReference>
<dbReference type="EMBL" id="BAABHW010000001">
    <property type="protein sequence ID" value="GAA5067983.1"/>
    <property type="molecule type" value="Genomic_DNA"/>
</dbReference>